<name>E3MIL3_CAERE</name>
<evidence type="ECO:0000256" key="1">
    <source>
        <dbReference type="SAM" id="SignalP"/>
    </source>
</evidence>
<dbReference type="Proteomes" id="UP000008281">
    <property type="component" value="Unassembled WGS sequence"/>
</dbReference>
<dbReference type="eggNOG" id="ENOG502TK8U">
    <property type="taxonomic scope" value="Eukaryota"/>
</dbReference>
<proteinExistence type="predicted"/>
<feature type="chain" id="PRO_5003176964" evidence="1">
    <location>
        <begin position="19"/>
        <end position="138"/>
    </location>
</feature>
<dbReference type="HOGENOM" id="CLU_1857149_0_0_1"/>
<organism evidence="3">
    <name type="scientific">Caenorhabditis remanei</name>
    <name type="common">Caenorhabditis vulgaris</name>
    <dbReference type="NCBI Taxonomy" id="31234"/>
    <lineage>
        <taxon>Eukaryota</taxon>
        <taxon>Metazoa</taxon>
        <taxon>Ecdysozoa</taxon>
        <taxon>Nematoda</taxon>
        <taxon>Chromadorea</taxon>
        <taxon>Rhabditida</taxon>
        <taxon>Rhabditina</taxon>
        <taxon>Rhabditomorpha</taxon>
        <taxon>Rhabditoidea</taxon>
        <taxon>Rhabditidae</taxon>
        <taxon>Peloderinae</taxon>
        <taxon>Caenorhabditis</taxon>
    </lineage>
</organism>
<dbReference type="EMBL" id="DS268448">
    <property type="protein sequence ID" value="EFP02528.1"/>
    <property type="molecule type" value="Genomic_DNA"/>
</dbReference>
<dbReference type="AlphaFoldDB" id="E3MIL3"/>
<evidence type="ECO:0000313" key="3">
    <source>
        <dbReference type="Proteomes" id="UP000008281"/>
    </source>
</evidence>
<dbReference type="OMA" id="ILCHCEQ"/>
<protein>
    <submittedName>
        <fullName evidence="2">Uncharacterized protein</fullName>
    </submittedName>
</protein>
<sequence>MTSLLVSTFAVLFILCHCEQKTVDFEVAGVVYCQYDKEFSWVASLYWHVEGKPKTLLDSKKGSGSEQMQFFKLKGTVSGDPPNPQWLATEVNNTCRDNDSRYKMYEFGVPLHGKQIYSFSAHNIPYDMHGWATAMAGV</sequence>
<dbReference type="InParanoid" id="E3MIL3"/>
<gene>
    <name evidence="2" type="ORF">CRE_02397</name>
</gene>
<evidence type="ECO:0000313" key="2">
    <source>
        <dbReference type="EMBL" id="EFP02528.1"/>
    </source>
</evidence>
<feature type="signal peptide" evidence="1">
    <location>
        <begin position="1"/>
        <end position="18"/>
    </location>
</feature>
<keyword evidence="3" id="KW-1185">Reference proteome</keyword>
<accession>E3MIL3</accession>
<reference evidence="2" key="1">
    <citation type="submission" date="2007-07" db="EMBL/GenBank/DDBJ databases">
        <title>PCAP assembly of the Caenorhabditis remanei genome.</title>
        <authorList>
            <consortium name="The Caenorhabditis remanei Sequencing Consortium"/>
            <person name="Wilson R.K."/>
        </authorList>
    </citation>
    <scope>NUCLEOTIDE SEQUENCE [LARGE SCALE GENOMIC DNA]</scope>
    <source>
        <strain evidence="2">PB4641</strain>
    </source>
</reference>
<keyword evidence="1" id="KW-0732">Signal</keyword>